<dbReference type="RefSeq" id="WP_330931906.1">
    <property type="nucleotide sequence ID" value="NZ_CP119075.1"/>
</dbReference>
<proteinExistence type="predicted"/>
<dbReference type="KEGG" id="slom:PXH66_20995"/>
<gene>
    <name evidence="1" type="ORF">PXH66_20995</name>
</gene>
<reference evidence="1" key="1">
    <citation type="submission" date="2023-03" db="EMBL/GenBank/DDBJ databases">
        <title>Lomoglobus Profundus gen. nov., sp. nov., a novel member of the phylum Verrucomicrobia, isolated from deep-marine sediment of South China Sea.</title>
        <authorList>
            <person name="Ahmad T."/>
            <person name="Ishaq S.E."/>
            <person name="Wang F."/>
        </authorList>
    </citation>
    <scope>NUCLEOTIDE SEQUENCE</scope>
    <source>
        <strain evidence="1">LMO-M01</strain>
    </source>
</reference>
<protein>
    <submittedName>
        <fullName evidence="1">Uncharacterized protein</fullName>
    </submittedName>
</protein>
<dbReference type="AlphaFoldDB" id="A0AAE9ZTE7"/>
<name>A0AAE9ZTE7_9BACT</name>
<dbReference type="Proteomes" id="UP001218638">
    <property type="component" value="Chromosome"/>
</dbReference>
<keyword evidence="2" id="KW-1185">Reference proteome</keyword>
<evidence type="ECO:0000313" key="2">
    <source>
        <dbReference type="Proteomes" id="UP001218638"/>
    </source>
</evidence>
<evidence type="ECO:0000313" key="1">
    <source>
        <dbReference type="EMBL" id="WED64830.1"/>
    </source>
</evidence>
<dbReference type="EMBL" id="CP119075">
    <property type="protein sequence ID" value="WED64830.1"/>
    <property type="molecule type" value="Genomic_DNA"/>
</dbReference>
<accession>A0AAE9ZTE7</accession>
<sequence length="111" mass="12806">MNSTTPRLIRTPADHDLALHRLADLMQMNLFSGADYDMEIACLASRIEDYEKRTVQLPSSTLFEAIRFRIEQARLMDSKDITRWLKLRIQLSPIRHRYKSLSAGKPIAFGA</sequence>
<organism evidence="1 2">
    <name type="scientific">Synoicihabitans lomoniglobus</name>
    <dbReference type="NCBI Taxonomy" id="2909285"/>
    <lineage>
        <taxon>Bacteria</taxon>
        <taxon>Pseudomonadati</taxon>
        <taxon>Verrucomicrobiota</taxon>
        <taxon>Opitutia</taxon>
        <taxon>Opitutales</taxon>
        <taxon>Opitutaceae</taxon>
        <taxon>Synoicihabitans</taxon>
    </lineage>
</organism>